<dbReference type="Proteomes" id="UP000236723">
    <property type="component" value="Unassembled WGS sequence"/>
</dbReference>
<dbReference type="PANTHER" id="PTHR31793">
    <property type="entry name" value="4-HYDROXYBENZOYL-COA THIOESTERASE FAMILY MEMBER"/>
    <property type="match status" value="1"/>
</dbReference>
<dbReference type="GO" id="GO:0047617">
    <property type="term" value="F:fatty acyl-CoA hydrolase activity"/>
    <property type="evidence" value="ECO:0007669"/>
    <property type="project" value="TreeGrafter"/>
</dbReference>
<dbReference type="CDD" id="cd00586">
    <property type="entry name" value="4HBT"/>
    <property type="match status" value="1"/>
</dbReference>
<dbReference type="InterPro" id="IPR050563">
    <property type="entry name" value="4-hydroxybenzoyl-CoA_TE"/>
</dbReference>
<evidence type="ECO:0000313" key="4">
    <source>
        <dbReference type="Proteomes" id="UP000236723"/>
    </source>
</evidence>
<dbReference type="PANTHER" id="PTHR31793:SF27">
    <property type="entry name" value="NOVEL THIOESTERASE SUPERFAMILY DOMAIN AND SAPOSIN A-TYPE DOMAIN CONTAINING PROTEIN (0610012H03RIK)"/>
    <property type="match status" value="1"/>
</dbReference>
<keyword evidence="4" id="KW-1185">Reference proteome</keyword>
<organism evidence="3 4">
    <name type="scientific">Thermomonospora echinospora</name>
    <dbReference type="NCBI Taxonomy" id="1992"/>
    <lineage>
        <taxon>Bacteria</taxon>
        <taxon>Bacillati</taxon>
        <taxon>Actinomycetota</taxon>
        <taxon>Actinomycetes</taxon>
        <taxon>Streptosporangiales</taxon>
        <taxon>Thermomonosporaceae</taxon>
        <taxon>Thermomonospora</taxon>
    </lineage>
</organism>
<dbReference type="AlphaFoldDB" id="A0A1H6CAI4"/>
<sequence>MTPPAGTGPNGPLATLEHKLLAVNAEYGYWETVPTRWKDNDVYGHVNNAVHYSVMDTVINAWLIREAGLDIHRSRSIGLCVESQCVYKGSIEFPEPFRVGLRVGHLGRSSVRYEVGLFREDGETPVAEGRFVHVFVDRETRRPVEIGEPMRSAMNALLTGPTEETTA</sequence>
<evidence type="ECO:0000256" key="1">
    <source>
        <dbReference type="ARBA" id="ARBA00005953"/>
    </source>
</evidence>
<dbReference type="InterPro" id="IPR029069">
    <property type="entry name" value="HotDog_dom_sf"/>
</dbReference>
<keyword evidence="2 3" id="KW-0378">Hydrolase</keyword>
<dbReference type="Pfam" id="PF13279">
    <property type="entry name" value="4HBT_2"/>
    <property type="match status" value="1"/>
</dbReference>
<gene>
    <name evidence="3" type="ORF">SAMN04489712_109124</name>
</gene>
<name>A0A1H6CAI4_9ACTN</name>
<reference evidence="4" key="1">
    <citation type="submission" date="2016-10" db="EMBL/GenBank/DDBJ databases">
        <authorList>
            <person name="Varghese N."/>
            <person name="Submissions S."/>
        </authorList>
    </citation>
    <scope>NUCLEOTIDE SEQUENCE [LARGE SCALE GENOMIC DNA]</scope>
    <source>
        <strain evidence="4">DSM 43163</strain>
    </source>
</reference>
<accession>A0A1H6CAI4</accession>
<protein>
    <submittedName>
        <fullName evidence="3">Acyl-CoA thioester hydrolase</fullName>
    </submittedName>
</protein>
<proteinExistence type="inferred from homology"/>
<dbReference type="EMBL" id="FNVO01000009">
    <property type="protein sequence ID" value="SEG69893.1"/>
    <property type="molecule type" value="Genomic_DNA"/>
</dbReference>
<evidence type="ECO:0000256" key="2">
    <source>
        <dbReference type="ARBA" id="ARBA00022801"/>
    </source>
</evidence>
<comment type="similarity">
    <text evidence="1">Belongs to the 4-hydroxybenzoyl-CoA thioesterase family.</text>
</comment>
<evidence type="ECO:0000313" key="3">
    <source>
        <dbReference type="EMBL" id="SEG69893.1"/>
    </source>
</evidence>
<dbReference type="SUPFAM" id="SSF54637">
    <property type="entry name" value="Thioesterase/thiol ester dehydrase-isomerase"/>
    <property type="match status" value="1"/>
</dbReference>
<dbReference type="Gene3D" id="3.10.129.10">
    <property type="entry name" value="Hotdog Thioesterase"/>
    <property type="match status" value="1"/>
</dbReference>